<dbReference type="GO" id="GO:0005829">
    <property type="term" value="C:cytosol"/>
    <property type="evidence" value="ECO:0007669"/>
    <property type="project" value="TreeGrafter"/>
</dbReference>
<protein>
    <submittedName>
        <fullName evidence="2">Uncharacterized protein</fullName>
    </submittedName>
</protein>
<evidence type="ECO:0000256" key="1">
    <source>
        <dbReference type="ARBA" id="ARBA00005351"/>
    </source>
</evidence>
<dbReference type="InterPro" id="IPR007317">
    <property type="entry name" value="GET4"/>
</dbReference>
<dbReference type="AlphaFoldDB" id="A0A9C7PWP7"/>
<keyword evidence="3" id="KW-1185">Reference proteome</keyword>
<evidence type="ECO:0000313" key="2">
    <source>
        <dbReference type="EMBL" id="GJQ11909.1"/>
    </source>
</evidence>
<evidence type="ECO:0000313" key="3">
    <source>
        <dbReference type="Proteomes" id="UP001061958"/>
    </source>
</evidence>
<name>A0A9C7PWP7_9RHOD</name>
<organism evidence="2 3">
    <name type="scientific">Galdieria partita</name>
    <dbReference type="NCBI Taxonomy" id="83374"/>
    <lineage>
        <taxon>Eukaryota</taxon>
        <taxon>Rhodophyta</taxon>
        <taxon>Bangiophyceae</taxon>
        <taxon>Galdieriales</taxon>
        <taxon>Galdieriaceae</taxon>
        <taxon>Galdieria</taxon>
    </lineage>
</organism>
<dbReference type="SUPFAM" id="SSF48452">
    <property type="entry name" value="TPR-like"/>
    <property type="match status" value="1"/>
</dbReference>
<dbReference type="OrthoDB" id="10252405at2759"/>
<comment type="similarity">
    <text evidence="1">Belongs to the GET4 family.</text>
</comment>
<dbReference type="Gene3D" id="1.25.40.10">
    <property type="entry name" value="Tetratricopeptide repeat domain"/>
    <property type="match status" value="1"/>
</dbReference>
<sequence length="258" mass="30240">MTVAQRQRFESLIEQGSFYEAEQMCTALYHRLQRSGKKQEAFDCLLYGARELAKVEQFQCASVLIDKAQEYMKKQFFSEESLSQVLSLLGTFPNYLKPKATLFKKLEKLVSEKHCSENILHELYKLEAEVCIENGDYRRALSYYSFLNDCKSYTVILEKWMSQGLESEEDLFVTRQVLWLITQGKRILAKEVFELCLQKHDNLNSSPLIGFMHLVLECLEHNLFSSIECLTAIYKPVLDRDPNLWRLLQEANDFTKRK</sequence>
<dbReference type="PANTHER" id="PTHR12875:SF0">
    <property type="entry name" value="GOLGI TO ER TRAFFIC PROTEIN 4 HOMOLOG"/>
    <property type="match status" value="1"/>
</dbReference>
<comment type="caution">
    <text evidence="2">The sequence shown here is derived from an EMBL/GenBank/DDBJ whole genome shotgun (WGS) entry which is preliminary data.</text>
</comment>
<accession>A0A9C7PWP7</accession>
<dbReference type="PANTHER" id="PTHR12875">
    <property type="entry name" value="GOLGI TO ER TRAFFIC PROTEIN 4 HOMOLOG"/>
    <property type="match status" value="1"/>
</dbReference>
<dbReference type="InterPro" id="IPR011990">
    <property type="entry name" value="TPR-like_helical_dom_sf"/>
</dbReference>
<reference evidence="2" key="1">
    <citation type="journal article" date="2022" name="Proc. Natl. Acad. Sci. U.S.A.">
        <title>Life cycle and functional genomics of the unicellular red alga Galdieria for elucidating algal and plant evolution and industrial use.</title>
        <authorList>
            <person name="Hirooka S."/>
            <person name="Itabashi T."/>
            <person name="Ichinose T.M."/>
            <person name="Onuma R."/>
            <person name="Fujiwara T."/>
            <person name="Yamashita S."/>
            <person name="Jong L.W."/>
            <person name="Tomita R."/>
            <person name="Iwane A.H."/>
            <person name="Miyagishima S.Y."/>
        </authorList>
    </citation>
    <scope>NUCLEOTIDE SEQUENCE</scope>
    <source>
        <strain evidence="2">NBRC 102759</strain>
    </source>
</reference>
<dbReference type="Pfam" id="PF04190">
    <property type="entry name" value="GET4"/>
    <property type="match status" value="1"/>
</dbReference>
<gene>
    <name evidence="2" type="ORF">GpartN1_g3700.t1</name>
</gene>
<dbReference type="Proteomes" id="UP001061958">
    <property type="component" value="Unassembled WGS sequence"/>
</dbReference>
<dbReference type="GO" id="GO:0045048">
    <property type="term" value="P:protein insertion into ER membrane"/>
    <property type="evidence" value="ECO:0007669"/>
    <property type="project" value="InterPro"/>
</dbReference>
<proteinExistence type="inferred from homology"/>
<reference evidence="2" key="2">
    <citation type="submission" date="2022-01" db="EMBL/GenBank/DDBJ databases">
        <authorList>
            <person name="Hirooka S."/>
            <person name="Miyagishima S.Y."/>
        </authorList>
    </citation>
    <scope>NUCLEOTIDE SEQUENCE</scope>
    <source>
        <strain evidence="2">NBRC 102759</strain>
    </source>
</reference>
<dbReference type="EMBL" id="BQMJ01000028">
    <property type="protein sequence ID" value="GJQ11909.1"/>
    <property type="molecule type" value="Genomic_DNA"/>
</dbReference>